<dbReference type="Proteomes" id="UP000233398">
    <property type="component" value="Unassembled WGS sequence"/>
</dbReference>
<sequence>MKTYKKILVPTDFSKGAEAAYAISRQIAYKFGGKTDFMHVLPTSEYLRDSLKKVPVAVDPEQDVIPEIVKEAEIKLKSVLEEVDEEVRGKIHIGKNRKPADSIIHYSKDESYDLIVMGAKGEDRSLMKRGATTLRTLRNSKIPVLAVDEGVSPGDIKRILLPTDSSQLSLTALPHAVALAHAFGAEIALFYVMEMFGGITEESDFKPEEHEKEKIYEQLMVRLEHYLQDRNPEGIELQRSEKSFLDSLKAGVGASEKFIPLKTVVIAGYSVHYEIEKYAEKNSDLVVMATHGHSGFAHLFLGSITEKVVQNLSKPVMTTRPTETEFERAEKSSIGMVTFNPLP</sequence>
<evidence type="ECO:0000313" key="4">
    <source>
        <dbReference type="Proteomes" id="UP000233398"/>
    </source>
</evidence>
<feature type="domain" description="UspA" evidence="2">
    <location>
        <begin position="156"/>
        <end position="319"/>
    </location>
</feature>
<accession>A0A2N0VHM2</accession>
<dbReference type="SUPFAM" id="SSF52402">
    <property type="entry name" value="Adenine nucleotide alpha hydrolases-like"/>
    <property type="match status" value="2"/>
</dbReference>
<dbReference type="CDD" id="cd00293">
    <property type="entry name" value="USP-like"/>
    <property type="match status" value="2"/>
</dbReference>
<dbReference type="RefSeq" id="WP_101073227.1">
    <property type="nucleotide sequence ID" value="NZ_PISP01000002.1"/>
</dbReference>
<reference evidence="3 4" key="1">
    <citation type="submission" date="2017-11" db="EMBL/GenBank/DDBJ databases">
        <title>Rhodohalobacter 15182 sp. nov., isolated from a salt lake.</title>
        <authorList>
            <person name="Han S."/>
        </authorList>
    </citation>
    <scope>NUCLEOTIDE SEQUENCE [LARGE SCALE GENOMIC DNA]</scope>
    <source>
        <strain evidence="3 4">15182</strain>
    </source>
</reference>
<feature type="domain" description="UspA" evidence="2">
    <location>
        <begin position="4"/>
        <end position="147"/>
    </location>
</feature>
<dbReference type="PANTHER" id="PTHR46268:SF6">
    <property type="entry name" value="UNIVERSAL STRESS PROTEIN UP12"/>
    <property type="match status" value="1"/>
</dbReference>
<dbReference type="AlphaFoldDB" id="A0A2N0VHM2"/>
<dbReference type="InterPro" id="IPR014729">
    <property type="entry name" value="Rossmann-like_a/b/a_fold"/>
</dbReference>
<dbReference type="InterPro" id="IPR006016">
    <property type="entry name" value="UspA"/>
</dbReference>
<comment type="caution">
    <text evidence="3">The sequence shown here is derived from an EMBL/GenBank/DDBJ whole genome shotgun (WGS) entry which is preliminary data.</text>
</comment>
<organism evidence="3 4">
    <name type="scientific">Rhodohalobacter barkolensis</name>
    <dbReference type="NCBI Taxonomy" id="2053187"/>
    <lineage>
        <taxon>Bacteria</taxon>
        <taxon>Pseudomonadati</taxon>
        <taxon>Balneolota</taxon>
        <taxon>Balneolia</taxon>
        <taxon>Balneolales</taxon>
        <taxon>Balneolaceae</taxon>
        <taxon>Rhodohalobacter</taxon>
    </lineage>
</organism>
<dbReference type="Pfam" id="PF00582">
    <property type="entry name" value="Usp"/>
    <property type="match status" value="2"/>
</dbReference>
<dbReference type="OrthoDB" id="9788959at2"/>
<comment type="similarity">
    <text evidence="1">Belongs to the universal stress protein A family.</text>
</comment>
<dbReference type="EMBL" id="PISP01000002">
    <property type="protein sequence ID" value="PKD43687.1"/>
    <property type="molecule type" value="Genomic_DNA"/>
</dbReference>
<dbReference type="PANTHER" id="PTHR46268">
    <property type="entry name" value="STRESS RESPONSE PROTEIN NHAX"/>
    <property type="match status" value="1"/>
</dbReference>
<dbReference type="PRINTS" id="PR01438">
    <property type="entry name" value="UNVRSLSTRESS"/>
</dbReference>
<name>A0A2N0VHM2_9BACT</name>
<protein>
    <recommendedName>
        <fullName evidence="2">UspA domain-containing protein</fullName>
    </recommendedName>
</protein>
<evidence type="ECO:0000256" key="1">
    <source>
        <dbReference type="ARBA" id="ARBA00008791"/>
    </source>
</evidence>
<keyword evidence="4" id="KW-1185">Reference proteome</keyword>
<evidence type="ECO:0000259" key="2">
    <source>
        <dbReference type="Pfam" id="PF00582"/>
    </source>
</evidence>
<proteinExistence type="inferred from homology"/>
<dbReference type="InterPro" id="IPR006015">
    <property type="entry name" value="Universal_stress_UspA"/>
</dbReference>
<evidence type="ECO:0000313" key="3">
    <source>
        <dbReference type="EMBL" id="PKD43687.1"/>
    </source>
</evidence>
<gene>
    <name evidence="3" type="ORF">CWD77_08995</name>
</gene>
<dbReference type="Gene3D" id="3.40.50.620">
    <property type="entry name" value="HUPs"/>
    <property type="match status" value="2"/>
</dbReference>